<proteinExistence type="predicted"/>
<accession>A0A110BKC9</accession>
<dbReference type="Proteomes" id="UP000069850">
    <property type="component" value="Chromosome 1"/>
</dbReference>
<reference evidence="1 2" key="1">
    <citation type="submission" date="2016-01" db="EMBL/GenBank/DDBJ databases">
        <authorList>
            <person name="Manzoor S."/>
        </authorList>
    </citation>
    <scope>NUCLEOTIDE SEQUENCE [LARGE SCALE GENOMIC DNA]</scope>
    <source>
        <strain evidence="1">Methanoculleus sp MAB1</strain>
    </source>
</reference>
<evidence type="ECO:0000313" key="2">
    <source>
        <dbReference type="Proteomes" id="UP000069850"/>
    </source>
</evidence>
<dbReference type="AlphaFoldDB" id="A0A110BKC9"/>
<dbReference type="AntiFam" id="ANF00271">
    <property type="entry name" value="Translation of CRISPR region"/>
</dbReference>
<dbReference type="KEGG" id="mema:MMAB1_3290"/>
<evidence type="ECO:0000313" key="1">
    <source>
        <dbReference type="EMBL" id="CVK34503.1"/>
    </source>
</evidence>
<protein>
    <submittedName>
        <fullName evidence="1">Uncharacterized protein</fullName>
    </submittedName>
</protein>
<organism evidence="1 2">
    <name type="scientific">Methanoculleus bourgensis</name>
    <dbReference type="NCBI Taxonomy" id="83986"/>
    <lineage>
        <taxon>Archaea</taxon>
        <taxon>Methanobacteriati</taxon>
        <taxon>Methanobacteriota</taxon>
        <taxon>Stenosarchaea group</taxon>
        <taxon>Methanomicrobia</taxon>
        <taxon>Methanomicrobiales</taxon>
        <taxon>Methanomicrobiaceae</taxon>
        <taxon>Methanoculleus</taxon>
    </lineage>
</organism>
<dbReference type="EMBL" id="LT158599">
    <property type="protein sequence ID" value="CVK34503.1"/>
    <property type="molecule type" value="Genomic_DNA"/>
</dbReference>
<sequence length="75" mass="8417">MVSAESGGTMQSTARLQWSHVFSDMVRCQSSITAMRPGERLQWSHVFSDMVRAADLAKAESRWGSFNGAMSFQTW</sequence>
<name>A0A110BKC9_9EURY</name>
<gene>
    <name evidence="1" type="ORF">MMAB1_3290</name>
</gene>